<comment type="caution">
    <text evidence="5">The sequence shown here is derived from an EMBL/GenBank/DDBJ whole genome shotgun (WGS) entry which is preliminary data.</text>
</comment>
<dbReference type="SUPFAM" id="SSF53474">
    <property type="entry name" value="alpha/beta-Hydrolases"/>
    <property type="match status" value="1"/>
</dbReference>
<comment type="similarity">
    <text evidence="1 3">Belongs to the type-B carboxylesterase/lipase family.</text>
</comment>
<dbReference type="PROSITE" id="PS00122">
    <property type="entry name" value="CARBOXYLESTERASE_B_1"/>
    <property type="match status" value="1"/>
</dbReference>
<dbReference type="EC" id="3.1.1.-" evidence="3"/>
<gene>
    <name evidence="5" type="primary">LIP4-1</name>
    <name evidence="5" type="ORF">Cob_v011767</name>
</gene>
<feature type="chain" id="PRO_5019619245" description="Carboxylic ester hydrolase" evidence="3">
    <location>
        <begin position="20"/>
        <end position="597"/>
    </location>
</feature>
<accession>A0A484FAY0</accession>
<dbReference type="EMBL" id="AMCV02000041">
    <property type="protein sequence ID" value="TDZ15223.1"/>
    <property type="molecule type" value="Genomic_DNA"/>
</dbReference>
<evidence type="ECO:0000259" key="4">
    <source>
        <dbReference type="Pfam" id="PF00135"/>
    </source>
</evidence>
<protein>
    <recommendedName>
        <fullName evidence="3">Carboxylic ester hydrolase</fullName>
        <ecNumber evidence="3">3.1.1.-</ecNumber>
    </recommendedName>
</protein>
<evidence type="ECO:0000313" key="6">
    <source>
        <dbReference type="Proteomes" id="UP000014480"/>
    </source>
</evidence>
<evidence type="ECO:0000256" key="3">
    <source>
        <dbReference type="RuleBase" id="RU361235"/>
    </source>
</evidence>
<reference evidence="6" key="2">
    <citation type="journal article" date="2019" name="Mol. Plant Microbe Interact.">
        <title>Genome sequence resources for four phytopathogenic fungi from the Colletotrichum orbiculare species complex.</title>
        <authorList>
            <person name="Gan P."/>
            <person name="Tsushima A."/>
            <person name="Narusaka M."/>
            <person name="Narusaka Y."/>
            <person name="Takano Y."/>
            <person name="Kubo Y."/>
            <person name="Shirasu K."/>
        </authorList>
    </citation>
    <scope>GENOME REANNOTATION</scope>
    <source>
        <strain evidence="6">104-T / ATCC 96160 / CBS 514.97 / LARS 414 / MAFF 240422</strain>
    </source>
</reference>
<dbReference type="OrthoDB" id="408631at2759"/>
<dbReference type="Proteomes" id="UP000014480">
    <property type="component" value="Unassembled WGS sequence"/>
</dbReference>
<keyword evidence="2 3" id="KW-0378">Hydrolase</keyword>
<keyword evidence="6" id="KW-1185">Reference proteome</keyword>
<evidence type="ECO:0000256" key="1">
    <source>
        <dbReference type="ARBA" id="ARBA00005964"/>
    </source>
</evidence>
<keyword evidence="3" id="KW-0732">Signal</keyword>
<name>A0A484FAY0_COLOR</name>
<dbReference type="Pfam" id="PF00135">
    <property type="entry name" value="COesterase"/>
    <property type="match status" value="1"/>
</dbReference>
<dbReference type="PANTHER" id="PTHR11559">
    <property type="entry name" value="CARBOXYLESTERASE"/>
    <property type="match status" value="1"/>
</dbReference>
<dbReference type="AlphaFoldDB" id="A0A484FAY0"/>
<dbReference type="InterPro" id="IPR019826">
    <property type="entry name" value="Carboxylesterase_B_AS"/>
</dbReference>
<feature type="domain" description="Carboxylesterase type B" evidence="4">
    <location>
        <begin position="64"/>
        <end position="542"/>
    </location>
</feature>
<dbReference type="InterPro" id="IPR050309">
    <property type="entry name" value="Type-B_Carboxylest/Lipase"/>
</dbReference>
<dbReference type="InterPro" id="IPR002018">
    <property type="entry name" value="CarbesteraseB"/>
</dbReference>
<reference evidence="6" key="1">
    <citation type="journal article" date="2013" name="New Phytol.">
        <title>Comparative genomic and transcriptomic analyses reveal the hemibiotrophic stage shift of Colletotrichum fungi.</title>
        <authorList>
            <person name="Gan P."/>
            <person name="Ikeda K."/>
            <person name="Irieda H."/>
            <person name="Narusaka M."/>
            <person name="O'Connell R.J."/>
            <person name="Narusaka Y."/>
            <person name="Takano Y."/>
            <person name="Kubo Y."/>
            <person name="Shirasu K."/>
        </authorList>
    </citation>
    <scope>NUCLEOTIDE SEQUENCE [LARGE SCALE GENOMIC DNA]</scope>
    <source>
        <strain evidence="6">104-T / ATCC 96160 / CBS 514.97 / LARS 414 / MAFF 240422</strain>
    </source>
</reference>
<sequence>MKISVIALAAATLLCVSSAAPSHPTPEDPAAVFLSQLISKTKSIGKGCRRCSHSKNDTPTVDLGYTNIRYAAAPTGELRWQPPQKPASAHFNGTQSATEFGAFCPQAFPAIPGLPILAGDEDCLSLNVWAPANATNLPVLVWIHGGGYGIGFGRQDMSELINDNDKRFVVVVIQYRLGAFGFLSSADVKSRGAVNAGLLDQAFALGWVKEHICKFGGDRKRVTIAGESAGAGSVMYHNLAADGTLGTLLFNNTIAASNYLPYHYKYDAEYPTKRYRAFAEKAGCSASNDTMACLRGKDSMILQLASANTTSEQIYGRWAFDPVLDDVYLKSLPSQQMTQKRVNGDRILVGNNANEGPTFTPRTINTEADLKTWLQLEFPNFQPSTIEQVLTANPTRTGANASRFETDGLSALTALDVSPEGTGQLQRAINIVGEATFVCPSYWLSSAFTSPKQAWHYQYSVPYAYHGADLEASFGPALPNMGKEFTLAFRRMWGNFIVSNNPSITNEVANGPSSGKVAAENAASKWPVWEEARPLMLNLNQTGGVPFTFTTAWNTNVTGFRAPGQVNNVSLVDAAAWEGGRGWRCDFWRNLAPSIPA</sequence>
<evidence type="ECO:0000256" key="2">
    <source>
        <dbReference type="ARBA" id="ARBA00022801"/>
    </source>
</evidence>
<organism evidence="5 6">
    <name type="scientific">Colletotrichum orbiculare (strain 104-T / ATCC 96160 / CBS 514.97 / LARS 414 / MAFF 240422)</name>
    <name type="common">Cucumber anthracnose fungus</name>
    <name type="synonym">Colletotrichum lagenarium</name>
    <dbReference type="NCBI Taxonomy" id="1213857"/>
    <lineage>
        <taxon>Eukaryota</taxon>
        <taxon>Fungi</taxon>
        <taxon>Dikarya</taxon>
        <taxon>Ascomycota</taxon>
        <taxon>Pezizomycotina</taxon>
        <taxon>Sordariomycetes</taxon>
        <taxon>Hypocreomycetidae</taxon>
        <taxon>Glomerellales</taxon>
        <taxon>Glomerellaceae</taxon>
        <taxon>Colletotrichum</taxon>
        <taxon>Colletotrichum orbiculare species complex</taxon>
    </lineage>
</organism>
<dbReference type="Gene3D" id="3.40.50.1820">
    <property type="entry name" value="alpha/beta hydrolase"/>
    <property type="match status" value="1"/>
</dbReference>
<feature type="signal peptide" evidence="3">
    <location>
        <begin position="1"/>
        <end position="19"/>
    </location>
</feature>
<dbReference type="GO" id="GO:0016787">
    <property type="term" value="F:hydrolase activity"/>
    <property type="evidence" value="ECO:0007669"/>
    <property type="project" value="UniProtKB-KW"/>
</dbReference>
<dbReference type="STRING" id="1213857.A0A484FAY0"/>
<proteinExistence type="inferred from homology"/>
<evidence type="ECO:0000313" key="5">
    <source>
        <dbReference type="EMBL" id="TDZ15223.1"/>
    </source>
</evidence>
<dbReference type="InterPro" id="IPR029058">
    <property type="entry name" value="AB_hydrolase_fold"/>
</dbReference>